<dbReference type="InterPro" id="IPR013783">
    <property type="entry name" value="Ig-like_fold"/>
</dbReference>
<dbReference type="SUPFAM" id="SSF49265">
    <property type="entry name" value="Fibronectin type III"/>
    <property type="match status" value="1"/>
</dbReference>
<dbReference type="Pfam" id="PF08205">
    <property type="entry name" value="C2-set_2"/>
    <property type="match status" value="1"/>
</dbReference>
<keyword evidence="3" id="KW-0677">Repeat</keyword>
<organism evidence="9 10">
    <name type="scientific">Elysia chlorotica</name>
    <name type="common">Eastern emerald elysia</name>
    <name type="synonym">Sea slug</name>
    <dbReference type="NCBI Taxonomy" id="188477"/>
    <lineage>
        <taxon>Eukaryota</taxon>
        <taxon>Metazoa</taxon>
        <taxon>Spiralia</taxon>
        <taxon>Lophotrochozoa</taxon>
        <taxon>Mollusca</taxon>
        <taxon>Gastropoda</taxon>
        <taxon>Heterobranchia</taxon>
        <taxon>Euthyneura</taxon>
        <taxon>Panpulmonata</taxon>
        <taxon>Sacoglossa</taxon>
        <taxon>Placobranchoidea</taxon>
        <taxon>Plakobranchidae</taxon>
        <taxon>Elysia</taxon>
    </lineage>
</organism>
<dbReference type="PANTHER" id="PTHR45080:SF8">
    <property type="entry name" value="IG-LIKE DOMAIN-CONTAINING PROTEIN"/>
    <property type="match status" value="1"/>
</dbReference>
<dbReference type="InterPro" id="IPR013098">
    <property type="entry name" value="Ig_I-set"/>
</dbReference>
<dbReference type="Proteomes" id="UP000271974">
    <property type="component" value="Unassembled WGS sequence"/>
</dbReference>
<dbReference type="InterPro" id="IPR003599">
    <property type="entry name" value="Ig_sub"/>
</dbReference>
<accession>A0A433TCV0</accession>
<keyword evidence="4" id="KW-0472">Membrane</keyword>
<evidence type="ECO:0008006" key="11">
    <source>
        <dbReference type="Google" id="ProtNLM"/>
    </source>
</evidence>
<keyword evidence="10" id="KW-1185">Reference proteome</keyword>
<evidence type="ECO:0000256" key="3">
    <source>
        <dbReference type="ARBA" id="ARBA00022737"/>
    </source>
</evidence>
<comment type="subcellular location">
    <subcellularLocation>
        <location evidence="1">Membrane</location>
        <topology evidence="1">Single-pass membrane protein</topology>
    </subcellularLocation>
</comment>
<dbReference type="InterPro" id="IPR007110">
    <property type="entry name" value="Ig-like_dom"/>
</dbReference>
<evidence type="ECO:0000256" key="6">
    <source>
        <dbReference type="ARBA" id="ARBA00023319"/>
    </source>
</evidence>
<evidence type="ECO:0000256" key="2">
    <source>
        <dbReference type="ARBA" id="ARBA00022729"/>
    </source>
</evidence>
<evidence type="ECO:0000313" key="9">
    <source>
        <dbReference type="EMBL" id="RUS79419.1"/>
    </source>
</evidence>
<dbReference type="SMART" id="SM00408">
    <property type="entry name" value="IGc2"/>
    <property type="match status" value="4"/>
</dbReference>
<evidence type="ECO:0000259" key="7">
    <source>
        <dbReference type="PROSITE" id="PS50835"/>
    </source>
</evidence>
<dbReference type="SMART" id="SM00060">
    <property type="entry name" value="FN3"/>
    <property type="match status" value="1"/>
</dbReference>
<comment type="caution">
    <text evidence="9">The sequence shown here is derived from an EMBL/GenBank/DDBJ whole genome shotgun (WGS) entry which is preliminary data.</text>
</comment>
<dbReference type="InterPro" id="IPR050958">
    <property type="entry name" value="Cell_Adh-Cytoskel_Orgn"/>
</dbReference>
<dbReference type="PROSITE" id="PS50835">
    <property type="entry name" value="IG_LIKE"/>
    <property type="match status" value="4"/>
</dbReference>
<dbReference type="OrthoDB" id="10028801at2759"/>
<feature type="non-terminal residue" evidence="9">
    <location>
        <position position="1"/>
    </location>
</feature>
<dbReference type="SMART" id="SM00409">
    <property type="entry name" value="IG"/>
    <property type="match status" value="3"/>
</dbReference>
<dbReference type="InterPro" id="IPR036116">
    <property type="entry name" value="FN3_sf"/>
</dbReference>
<dbReference type="InterPro" id="IPR003598">
    <property type="entry name" value="Ig_sub2"/>
</dbReference>
<sequence length="494" mass="54099">PPENVSITVSRNPSRVGDTIDVVCQCTSSNPAAQITWTKNRRYLLGTDLGSEAALYGGRKSTNRVRFVVGPRDHNSVFSCSAKNEELQQAVTTAITLDVKFKPQFDTATIPSTIETKEGQKFRINLSASANPPIVGYQLFKDGAILSPLPEHFNMSGGVLTISTVQKSDKGTYTVKANNSEGTTEFSMAIVVKYPASITRVSPVQSVDEGSEVAFVCEADAFPVIPNMFNWFREGFDMSRFTATQEGKMSTLKIRHLKREDAGKFKCTVDNRIGDPSTRSAELIVKFSPVIDKSPEISRSAGRPGTDVTLWCNAAGAPHVDITWTRNNTQVRGNGKFEVNTTQTGAQYESRLKIKAVTSDDYGAYVCTATNSKGSDSHSITLAGTTKPYPPYNINVVNKTARSITIAWKKGFNGGLSQSFRIRYKPVEASGYVFRDVEPYGALSYKLTGLQMDVEYEITVLAFNDKGESAYPIPGITVRTMGRNRGLQTRTSTK</sequence>
<protein>
    <recommendedName>
        <fullName evidence="11">Nephrin</fullName>
    </recommendedName>
</protein>
<dbReference type="AlphaFoldDB" id="A0A433TCV0"/>
<feature type="domain" description="Fibronectin type-III" evidence="8">
    <location>
        <begin position="390"/>
        <end position="483"/>
    </location>
</feature>
<evidence type="ECO:0000313" key="10">
    <source>
        <dbReference type="Proteomes" id="UP000271974"/>
    </source>
</evidence>
<keyword evidence="6" id="KW-0393">Immunoglobulin domain</keyword>
<dbReference type="Gene3D" id="2.60.40.10">
    <property type="entry name" value="Immunoglobulins"/>
    <property type="match status" value="5"/>
</dbReference>
<dbReference type="SUPFAM" id="SSF48726">
    <property type="entry name" value="Immunoglobulin"/>
    <property type="match status" value="4"/>
</dbReference>
<feature type="domain" description="Ig-like" evidence="7">
    <location>
        <begin position="103"/>
        <end position="191"/>
    </location>
</feature>
<evidence type="ECO:0000259" key="8">
    <source>
        <dbReference type="PROSITE" id="PS50853"/>
    </source>
</evidence>
<evidence type="ECO:0000256" key="5">
    <source>
        <dbReference type="ARBA" id="ARBA00023157"/>
    </source>
</evidence>
<dbReference type="PROSITE" id="PS50853">
    <property type="entry name" value="FN3"/>
    <property type="match status" value="1"/>
</dbReference>
<dbReference type="Pfam" id="PF13927">
    <property type="entry name" value="Ig_3"/>
    <property type="match status" value="1"/>
</dbReference>
<gene>
    <name evidence="9" type="ORF">EGW08_012832</name>
</gene>
<name>A0A433TCV0_ELYCH</name>
<dbReference type="GO" id="GO:0005886">
    <property type="term" value="C:plasma membrane"/>
    <property type="evidence" value="ECO:0007669"/>
    <property type="project" value="TreeGrafter"/>
</dbReference>
<feature type="domain" description="Ig-like" evidence="7">
    <location>
        <begin position="195"/>
        <end position="284"/>
    </location>
</feature>
<evidence type="ECO:0000256" key="1">
    <source>
        <dbReference type="ARBA" id="ARBA00004167"/>
    </source>
</evidence>
<dbReference type="InterPro" id="IPR013162">
    <property type="entry name" value="CD80_C2-set"/>
</dbReference>
<dbReference type="GO" id="GO:0007156">
    <property type="term" value="P:homophilic cell adhesion via plasma membrane adhesion molecules"/>
    <property type="evidence" value="ECO:0007669"/>
    <property type="project" value="TreeGrafter"/>
</dbReference>
<dbReference type="PANTHER" id="PTHR45080">
    <property type="entry name" value="CONTACTIN 5"/>
    <property type="match status" value="1"/>
</dbReference>
<keyword evidence="2" id="KW-0732">Signal</keyword>
<evidence type="ECO:0000256" key="4">
    <source>
        <dbReference type="ARBA" id="ARBA00023136"/>
    </source>
</evidence>
<feature type="domain" description="Ig-like" evidence="7">
    <location>
        <begin position="2"/>
        <end position="96"/>
    </location>
</feature>
<dbReference type="Pfam" id="PF07679">
    <property type="entry name" value="I-set"/>
    <property type="match status" value="2"/>
</dbReference>
<feature type="non-terminal residue" evidence="9">
    <location>
        <position position="494"/>
    </location>
</feature>
<dbReference type="InterPro" id="IPR003961">
    <property type="entry name" value="FN3_dom"/>
</dbReference>
<dbReference type="Pfam" id="PF00041">
    <property type="entry name" value="fn3"/>
    <property type="match status" value="1"/>
</dbReference>
<dbReference type="STRING" id="188477.A0A433TCV0"/>
<dbReference type="CDD" id="cd00063">
    <property type="entry name" value="FN3"/>
    <property type="match status" value="1"/>
</dbReference>
<reference evidence="9 10" key="1">
    <citation type="submission" date="2019-01" db="EMBL/GenBank/DDBJ databases">
        <title>A draft genome assembly of the solar-powered sea slug Elysia chlorotica.</title>
        <authorList>
            <person name="Cai H."/>
            <person name="Li Q."/>
            <person name="Fang X."/>
            <person name="Li J."/>
            <person name="Curtis N.E."/>
            <person name="Altenburger A."/>
            <person name="Shibata T."/>
            <person name="Feng M."/>
            <person name="Maeda T."/>
            <person name="Schwartz J.A."/>
            <person name="Shigenobu S."/>
            <person name="Lundholm N."/>
            <person name="Nishiyama T."/>
            <person name="Yang H."/>
            <person name="Hasebe M."/>
            <person name="Li S."/>
            <person name="Pierce S.K."/>
            <person name="Wang J."/>
        </authorList>
    </citation>
    <scope>NUCLEOTIDE SEQUENCE [LARGE SCALE GENOMIC DNA]</scope>
    <source>
        <strain evidence="9">EC2010</strain>
        <tissue evidence="9">Whole organism of an adult</tissue>
    </source>
</reference>
<feature type="domain" description="Ig-like" evidence="7">
    <location>
        <begin position="289"/>
        <end position="383"/>
    </location>
</feature>
<proteinExistence type="predicted"/>
<dbReference type="EMBL" id="RQTK01000452">
    <property type="protein sequence ID" value="RUS79419.1"/>
    <property type="molecule type" value="Genomic_DNA"/>
</dbReference>
<dbReference type="FunFam" id="2.60.40.10:FF:000032">
    <property type="entry name" value="palladin isoform X1"/>
    <property type="match status" value="1"/>
</dbReference>
<dbReference type="InterPro" id="IPR036179">
    <property type="entry name" value="Ig-like_dom_sf"/>
</dbReference>
<keyword evidence="5" id="KW-1015">Disulfide bond</keyword>